<dbReference type="AlphaFoldDB" id="A0A1H0WU22"/>
<sequence length="210" mass="23200">MTVGKGPEMSTATTTKLKWRDLHDVGTVVHQRIQALQQGVLANRSSAVAALARLRRGAGKPVGSVHDILQYTLAEEFVPFGAGNDPTVEETAAHISMTLWALHQQSQRTGMHQRGHGLGRAVRRLHPDDPGTTPGPVMRRFQTLGTADSLDELVHHTRGVVQLLRAKAFPLDYALLADELVWWQRPRGAAGVRLRWGREFYRAPQPDDAS</sequence>
<evidence type="ECO:0000313" key="1">
    <source>
        <dbReference type="EMBL" id="SDP94070.1"/>
    </source>
</evidence>
<accession>A0A1H0WU22</accession>
<protein>
    <submittedName>
        <fullName evidence="1">CRISPR system Cascade subunit CasB</fullName>
    </submittedName>
</protein>
<dbReference type="NCBIfam" id="TIGR02548">
    <property type="entry name" value="casB_cse2"/>
    <property type="match status" value="1"/>
</dbReference>
<dbReference type="EMBL" id="FNIX01000023">
    <property type="protein sequence ID" value="SDP94070.1"/>
    <property type="molecule type" value="Genomic_DNA"/>
</dbReference>
<gene>
    <name evidence="1" type="ORF">SAMN05421507_12322</name>
</gene>
<organism evidence="1 2">
    <name type="scientific">Lentzea jiangxiensis</name>
    <dbReference type="NCBI Taxonomy" id="641025"/>
    <lineage>
        <taxon>Bacteria</taxon>
        <taxon>Bacillati</taxon>
        <taxon>Actinomycetota</taxon>
        <taxon>Actinomycetes</taxon>
        <taxon>Pseudonocardiales</taxon>
        <taxon>Pseudonocardiaceae</taxon>
        <taxon>Lentzea</taxon>
    </lineage>
</organism>
<dbReference type="STRING" id="641025.SAMN05421507_12322"/>
<reference evidence="2" key="1">
    <citation type="submission" date="2016-10" db="EMBL/GenBank/DDBJ databases">
        <authorList>
            <person name="Varghese N."/>
            <person name="Submissions S."/>
        </authorList>
    </citation>
    <scope>NUCLEOTIDE SEQUENCE [LARGE SCALE GENOMIC DNA]</scope>
    <source>
        <strain evidence="2">CGMCC 4.6609</strain>
    </source>
</reference>
<name>A0A1H0WU22_9PSEU</name>
<dbReference type="CDD" id="cd09731">
    <property type="entry name" value="Cse2_I-E"/>
    <property type="match status" value="1"/>
</dbReference>
<dbReference type="Gene3D" id="1.10.520.40">
    <property type="entry name" value="CRISPR-associated protein Cse2"/>
    <property type="match status" value="1"/>
</dbReference>
<dbReference type="InterPro" id="IPR038287">
    <property type="entry name" value="Cse2_sf"/>
</dbReference>
<dbReference type="InterPro" id="IPR013382">
    <property type="entry name" value="CRISPR-assoc_prot_Cse2"/>
</dbReference>
<proteinExistence type="predicted"/>
<dbReference type="Pfam" id="PF09485">
    <property type="entry name" value="CRISPR_Cse2"/>
    <property type="match status" value="1"/>
</dbReference>
<dbReference type="Proteomes" id="UP000199691">
    <property type="component" value="Unassembled WGS sequence"/>
</dbReference>
<keyword evidence="2" id="KW-1185">Reference proteome</keyword>
<evidence type="ECO:0000313" key="2">
    <source>
        <dbReference type="Proteomes" id="UP000199691"/>
    </source>
</evidence>